<evidence type="ECO:0000313" key="2">
    <source>
        <dbReference type="EMBL" id="RHY35423.1"/>
    </source>
</evidence>
<proteinExistence type="predicted"/>
<name>A0A3R6Z6G5_9STRA</name>
<accession>A0A3R6Z6G5</accession>
<comment type="caution">
    <text evidence="2">The sequence shown here is derived from an EMBL/GenBank/DDBJ whole genome shotgun (WGS) entry which is preliminary data.</text>
</comment>
<keyword evidence="3" id="KW-1185">Reference proteome</keyword>
<gene>
    <name evidence="2" type="ORF">DYB32_000065</name>
</gene>
<reference evidence="2 3" key="1">
    <citation type="submission" date="2018-08" db="EMBL/GenBank/DDBJ databases">
        <title>Aphanomyces genome sequencing and annotation.</title>
        <authorList>
            <person name="Minardi D."/>
            <person name="Oidtmann B."/>
            <person name="Van Der Giezen M."/>
            <person name="Studholme D.J."/>
        </authorList>
    </citation>
    <scope>NUCLEOTIDE SEQUENCE [LARGE SCALE GENOMIC DNA]</scope>
    <source>
        <strain evidence="2 3">NJM0002</strain>
    </source>
</reference>
<dbReference type="AlphaFoldDB" id="A0A3R6Z6G5"/>
<evidence type="ECO:0000256" key="1">
    <source>
        <dbReference type="SAM" id="MobiDB-lite"/>
    </source>
</evidence>
<dbReference type="VEuPathDB" id="FungiDB:H310_00538"/>
<dbReference type="Proteomes" id="UP000285060">
    <property type="component" value="Unassembled WGS sequence"/>
</dbReference>
<sequence length="92" mass="10305">MNSEASLGHNRKSSRCRDHSTISSSPVFEQDDGVEVLILNQPSSIEAMNVARMLSPRFAETINYSPDITKNSADDVRVKTLLQSDRIGSYYR</sequence>
<protein>
    <submittedName>
        <fullName evidence="2">Uncharacterized protein</fullName>
    </submittedName>
</protein>
<dbReference type="EMBL" id="QUSY01000002">
    <property type="protein sequence ID" value="RHY35423.1"/>
    <property type="molecule type" value="Genomic_DNA"/>
</dbReference>
<evidence type="ECO:0000313" key="3">
    <source>
        <dbReference type="Proteomes" id="UP000285060"/>
    </source>
</evidence>
<organism evidence="2 3">
    <name type="scientific">Aphanomyces invadans</name>
    <dbReference type="NCBI Taxonomy" id="157072"/>
    <lineage>
        <taxon>Eukaryota</taxon>
        <taxon>Sar</taxon>
        <taxon>Stramenopiles</taxon>
        <taxon>Oomycota</taxon>
        <taxon>Saprolegniomycetes</taxon>
        <taxon>Saprolegniales</taxon>
        <taxon>Verrucalvaceae</taxon>
        <taxon>Aphanomyces</taxon>
    </lineage>
</organism>
<feature type="region of interest" description="Disordered" evidence="1">
    <location>
        <begin position="1"/>
        <end position="26"/>
    </location>
</feature>